<dbReference type="GO" id="GO:0090313">
    <property type="term" value="P:regulation of protein targeting to membrane"/>
    <property type="evidence" value="ECO:0007669"/>
    <property type="project" value="TreeGrafter"/>
</dbReference>
<dbReference type="InterPro" id="IPR052894">
    <property type="entry name" value="AsmA-related"/>
</dbReference>
<evidence type="ECO:0000256" key="2">
    <source>
        <dbReference type="SAM" id="Phobius"/>
    </source>
</evidence>
<evidence type="ECO:0000256" key="1">
    <source>
        <dbReference type="SAM" id="MobiDB-lite"/>
    </source>
</evidence>
<feature type="region of interest" description="Disordered" evidence="1">
    <location>
        <begin position="573"/>
        <end position="593"/>
    </location>
</feature>
<evidence type="ECO:0000313" key="3">
    <source>
        <dbReference type="EMBL" id="VAW33658.1"/>
    </source>
</evidence>
<keyword evidence="2" id="KW-1133">Transmembrane helix</keyword>
<keyword evidence="2" id="KW-0812">Transmembrane</keyword>
<protein>
    <recommendedName>
        <fullName evidence="4">DUF748 domain-containing protein</fullName>
    </recommendedName>
</protein>
<gene>
    <name evidence="3" type="ORF">MNBD_DELTA03-1108</name>
</gene>
<dbReference type="InterPro" id="IPR008023">
    <property type="entry name" value="DUF748"/>
</dbReference>
<dbReference type="PANTHER" id="PTHR30441">
    <property type="entry name" value="DUF748 DOMAIN-CONTAINING PROTEIN"/>
    <property type="match status" value="1"/>
</dbReference>
<feature type="transmembrane region" description="Helical" evidence="2">
    <location>
        <begin position="27"/>
        <end position="46"/>
    </location>
</feature>
<keyword evidence="2" id="KW-0472">Membrane</keyword>
<organism evidence="3">
    <name type="scientific">hydrothermal vent metagenome</name>
    <dbReference type="NCBI Taxonomy" id="652676"/>
    <lineage>
        <taxon>unclassified sequences</taxon>
        <taxon>metagenomes</taxon>
        <taxon>ecological metagenomes</taxon>
    </lineage>
</organism>
<dbReference type="Pfam" id="PF05359">
    <property type="entry name" value="DUF748"/>
    <property type="match status" value="2"/>
</dbReference>
<proteinExistence type="predicted"/>
<dbReference type="AlphaFoldDB" id="A0A3B0URY8"/>
<feature type="region of interest" description="Disordered" evidence="1">
    <location>
        <begin position="1229"/>
        <end position="1250"/>
    </location>
</feature>
<evidence type="ECO:0008006" key="4">
    <source>
        <dbReference type="Google" id="ProtNLM"/>
    </source>
</evidence>
<sequence>MAKKIGMVKNRQGLWQRFKGQSRFRRLTALIAAAFVFYLFCGFFILPPVVRIIAEKKLPLLVHRTVTIKKIRINPLTLSVDVEGFSLFKKNSTEKFIGFDKIAVNFQAISLVKRALIVKSLAIVKPTISFSRTGRTTFNFSDILSRPGSTGRAESSSSPLLFSLNNIEIKKGDIRFVDEPKGKKHHISDLNLALANISNLPYRIGHFVHPAFSAVINGTPFTLGGSTKPFAVSRDTKLNISISGLDVARYLTYLPVPTKVVPASCLLDIKGQLGYSQDSGGQAGTKLFFKGRLVFRNVVIRDHKHREYMRFPRISISLAKSNLLKGYIHTADLQITTPRLFMERTTTGMVLPFDLLRSKPVVRKRAAAATSKRGKFRLDIDNMLIDKAVVTFLDRKAGNFKTELAPLTFQLTDFKTIAGAVAGFNLRLKTEAAETISGRGSLRLFPSLSVSGTLAGNGIQLRKYMPYIQAAITPEISRGVFNFSTKFAVSRDKGGPLQALLGNINFSLNSLLVRNNGQTILTLPELKIKNGAVNLAGHQIHIENIISKDALTVGIIDGQGALNLAALLKKAAPERGAENNPKRGGSQGTNSGKTRPWAVSLISGKFSNYKFKLIDNSLRKPAKLFVHNINLKISDFSTGGPPAAIRFSSRFSMGGSLKAAGVFSPVRGFLKLKAAVSKLSFRPFQPYIGKYLNVAVDDGSLSGRGTVTLNYKDKDRPLVTFTGNSRIDSFKVLNKNDRSVLVRWHKLALTDIALRSAASKSGRNTPLSLNIAGINWEAPYANLILSKSGRLNLLELRAKPAPGDAHARSPHAQRVKVTVRPGRPPAAQVARPLIAVKKVVISHGTFEFSDQRIKPAYSASLTDFGGVINGLSSNPAVRAEVSLVGKFNQFSPVKLSGTINPLAKRLFADVAIKMHDIDLSPVSPYSGKYIGYKIAKGKLTLNLKYLVDDEEIKANNHIFLDQFTLGEAVKSPDASSLPIHLALALLKNRQGEITLNIPVQGNLKDPKFSVGGVVVKVIFNLIAKAATSPFALLSALIPSGDQLRYIPFEAGRADIPAPYLTKLAKIASVLYERPGLRMDIVGKVDPGRDLKAIKEFRFQKLLKIQKAKDEQGLFSKKKPLNLEKITISPKEYPRYLIMAYRAMLDKRDTRSRGAKVWSRFTSFVKGTAPGKNLSEAEIAARIIAGIKVPDDELRLLAHERATNVKKYLVDSGKIKAERLFVLEPEITPASAKKSPDGKKGGSMRAELVIK</sequence>
<dbReference type="PANTHER" id="PTHR30441:SF8">
    <property type="entry name" value="DUF748 DOMAIN-CONTAINING PROTEIN"/>
    <property type="match status" value="1"/>
</dbReference>
<reference evidence="3" key="1">
    <citation type="submission" date="2018-06" db="EMBL/GenBank/DDBJ databases">
        <authorList>
            <person name="Zhirakovskaya E."/>
        </authorList>
    </citation>
    <scope>NUCLEOTIDE SEQUENCE</scope>
</reference>
<name>A0A3B0URY8_9ZZZZ</name>
<dbReference type="EMBL" id="UOEX01000050">
    <property type="protein sequence ID" value="VAW33658.1"/>
    <property type="molecule type" value="Genomic_DNA"/>
</dbReference>
<accession>A0A3B0URY8</accession>
<dbReference type="GO" id="GO:0005886">
    <property type="term" value="C:plasma membrane"/>
    <property type="evidence" value="ECO:0007669"/>
    <property type="project" value="TreeGrafter"/>
</dbReference>